<comment type="cofactor">
    <cofactor evidence="11">
        <name>Zn(2+)</name>
        <dbReference type="ChEBI" id="CHEBI:29105"/>
    </cofactor>
    <text evidence="11">Binds 1 zinc ion per subunit.</text>
</comment>
<dbReference type="EMBL" id="CP000875">
    <property type="protein sequence ID" value="ABX04713.1"/>
    <property type="molecule type" value="Genomic_DNA"/>
</dbReference>
<evidence type="ECO:0000256" key="2">
    <source>
        <dbReference type="ARBA" id="ARBA00007957"/>
    </source>
</evidence>
<dbReference type="GO" id="GO:0003700">
    <property type="term" value="F:DNA-binding transcription factor activity"/>
    <property type="evidence" value="ECO:0007669"/>
    <property type="project" value="InterPro"/>
</dbReference>
<feature type="binding site" evidence="12">
    <location>
        <position position="95"/>
    </location>
    <ligand>
        <name>Fe cation</name>
        <dbReference type="ChEBI" id="CHEBI:24875"/>
    </ligand>
</feature>
<feature type="binding site" evidence="11">
    <location>
        <position position="101"/>
    </location>
    <ligand>
        <name>Zn(2+)</name>
        <dbReference type="ChEBI" id="CHEBI:29105"/>
    </ligand>
</feature>
<evidence type="ECO:0000256" key="5">
    <source>
        <dbReference type="ARBA" id="ARBA00022491"/>
    </source>
</evidence>
<keyword evidence="8" id="KW-0805">Transcription regulation</keyword>
<evidence type="ECO:0000256" key="1">
    <source>
        <dbReference type="ARBA" id="ARBA00004496"/>
    </source>
</evidence>
<dbReference type="InterPro" id="IPR043135">
    <property type="entry name" value="Fur_C"/>
</dbReference>
<dbReference type="InterPro" id="IPR036390">
    <property type="entry name" value="WH_DNA-bd_sf"/>
</dbReference>
<evidence type="ECO:0000256" key="11">
    <source>
        <dbReference type="PIRSR" id="PIRSR602481-1"/>
    </source>
</evidence>
<evidence type="ECO:0000256" key="6">
    <source>
        <dbReference type="ARBA" id="ARBA00022723"/>
    </source>
</evidence>
<protein>
    <submittedName>
        <fullName evidence="13">Ferric uptake regulator, Fur family</fullName>
    </submittedName>
</protein>
<dbReference type="GO" id="GO:0008270">
    <property type="term" value="F:zinc ion binding"/>
    <property type="evidence" value="ECO:0007669"/>
    <property type="project" value="TreeGrafter"/>
</dbReference>
<name>A9AW63_HERA2</name>
<dbReference type="Proteomes" id="UP000000787">
    <property type="component" value="Chromosome"/>
</dbReference>
<keyword evidence="9" id="KW-0238">DNA-binding</keyword>
<dbReference type="eggNOG" id="COG0735">
    <property type="taxonomic scope" value="Bacteria"/>
</dbReference>
<evidence type="ECO:0000256" key="4">
    <source>
        <dbReference type="ARBA" id="ARBA00022490"/>
    </source>
</evidence>
<dbReference type="PANTHER" id="PTHR33202">
    <property type="entry name" value="ZINC UPTAKE REGULATION PROTEIN"/>
    <property type="match status" value="1"/>
</dbReference>
<dbReference type="Gene3D" id="1.10.10.10">
    <property type="entry name" value="Winged helix-like DNA-binding domain superfamily/Winged helix DNA-binding domain"/>
    <property type="match status" value="1"/>
</dbReference>
<accession>A9AW63</accession>
<dbReference type="CDD" id="cd07153">
    <property type="entry name" value="Fur_like"/>
    <property type="match status" value="1"/>
</dbReference>
<dbReference type="BioCyc" id="HAUR316274:GHYA-2101-MONOMER"/>
<dbReference type="Gene3D" id="3.30.1490.190">
    <property type="match status" value="1"/>
</dbReference>
<dbReference type="GO" id="GO:1900376">
    <property type="term" value="P:regulation of secondary metabolite biosynthetic process"/>
    <property type="evidence" value="ECO:0007669"/>
    <property type="project" value="TreeGrafter"/>
</dbReference>
<comment type="subunit">
    <text evidence="3">Homodimer.</text>
</comment>
<comment type="similarity">
    <text evidence="2">Belongs to the Fur family.</text>
</comment>
<evidence type="ECO:0000256" key="10">
    <source>
        <dbReference type="ARBA" id="ARBA00023163"/>
    </source>
</evidence>
<dbReference type="AlphaFoldDB" id="A9AW63"/>
<dbReference type="InParanoid" id="A9AW63"/>
<feature type="binding site" evidence="11">
    <location>
        <position position="144"/>
    </location>
    <ligand>
        <name>Zn(2+)</name>
        <dbReference type="ChEBI" id="CHEBI:29105"/>
    </ligand>
</feature>
<keyword evidence="4" id="KW-0963">Cytoplasm</keyword>
<evidence type="ECO:0000256" key="7">
    <source>
        <dbReference type="ARBA" id="ARBA00022833"/>
    </source>
</evidence>
<dbReference type="InterPro" id="IPR036388">
    <property type="entry name" value="WH-like_DNA-bd_sf"/>
</dbReference>
<feature type="binding site" evidence="12">
    <location>
        <position position="133"/>
    </location>
    <ligand>
        <name>Fe cation</name>
        <dbReference type="ChEBI" id="CHEBI:24875"/>
    </ligand>
</feature>
<keyword evidence="10" id="KW-0804">Transcription</keyword>
<reference evidence="13 14" key="1">
    <citation type="journal article" date="2011" name="Stand. Genomic Sci.">
        <title>Complete genome sequence of the filamentous gliding predatory bacterium Herpetosiphon aurantiacus type strain (114-95(T)).</title>
        <authorList>
            <person name="Kiss H."/>
            <person name="Nett M."/>
            <person name="Domin N."/>
            <person name="Martin K."/>
            <person name="Maresca J.A."/>
            <person name="Copeland A."/>
            <person name="Lapidus A."/>
            <person name="Lucas S."/>
            <person name="Berry K.W."/>
            <person name="Glavina Del Rio T."/>
            <person name="Dalin E."/>
            <person name="Tice H."/>
            <person name="Pitluck S."/>
            <person name="Richardson P."/>
            <person name="Bruce D."/>
            <person name="Goodwin L."/>
            <person name="Han C."/>
            <person name="Detter J.C."/>
            <person name="Schmutz J."/>
            <person name="Brettin T."/>
            <person name="Land M."/>
            <person name="Hauser L."/>
            <person name="Kyrpides N.C."/>
            <person name="Ivanova N."/>
            <person name="Goker M."/>
            <person name="Woyke T."/>
            <person name="Klenk H.P."/>
            <person name="Bryant D.A."/>
        </authorList>
    </citation>
    <scope>NUCLEOTIDE SEQUENCE [LARGE SCALE GENOMIC DNA]</scope>
    <source>
        <strain evidence="14">ATCC 23779 / DSM 785 / 114-95</strain>
    </source>
</reference>
<dbReference type="PANTHER" id="PTHR33202:SF2">
    <property type="entry name" value="FERRIC UPTAKE REGULATION PROTEIN"/>
    <property type="match status" value="1"/>
</dbReference>
<evidence type="ECO:0000256" key="8">
    <source>
        <dbReference type="ARBA" id="ARBA00023015"/>
    </source>
</evidence>
<sequence>MQHHLTTGVAEHWLVGVEQSFRQAHLRWTPPRRAIVAWIAARSVPFTAEDLVADLARSSRATSYRMIEWLRGAGWITRLHSDPRQHAYIRIGPGHHHHLLCIGCGMTRIVQACTIDQSLERMIAGTDFAIQGHVLEFFGLCKQCQHECVVQ</sequence>
<comment type="subcellular location">
    <subcellularLocation>
        <location evidence="1">Cytoplasm</location>
    </subcellularLocation>
</comment>
<evidence type="ECO:0000256" key="3">
    <source>
        <dbReference type="ARBA" id="ARBA00011738"/>
    </source>
</evidence>
<dbReference type="KEGG" id="hau:Haur_2073"/>
<dbReference type="SUPFAM" id="SSF46785">
    <property type="entry name" value="Winged helix' DNA-binding domain"/>
    <property type="match status" value="1"/>
</dbReference>
<keyword evidence="6 11" id="KW-0479">Metal-binding</keyword>
<dbReference type="GO" id="GO:0005829">
    <property type="term" value="C:cytosol"/>
    <property type="evidence" value="ECO:0007669"/>
    <property type="project" value="TreeGrafter"/>
</dbReference>
<keyword evidence="14" id="KW-1185">Reference proteome</keyword>
<evidence type="ECO:0000313" key="13">
    <source>
        <dbReference type="EMBL" id="ABX04713.1"/>
    </source>
</evidence>
<evidence type="ECO:0000313" key="14">
    <source>
        <dbReference type="Proteomes" id="UP000000787"/>
    </source>
</evidence>
<keyword evidence="7 11" id="KW-0862">Zinc</keyword>
<dbReference type="STRING" id="316274.Haur_2073"/>
<evidence type="ECO:0000256" key="12">
    <source>
        <dbReference type="PIRSR" id="PIRSR602481-2"/>
    </source>
</evidence>
<feature type="binding site" evidence="11">
    <location>
        <position position="141"/>
    </location>
    <ligand>
        <name>Zn(2+)</name>
        <dbReference type="ChEBI" id="CHEBI:29105"/>
    </ligand>
</feature>
<dbReference type="GO" id="GO:0045892">
    <property type="term" value="P:negative regulation of DNA-templated transcription"/>
    <property type="evidence" value="ECO:0007669"/>
    <property type="project" value="TreeGrafter"/>
</dbReference>
<dbReference type="GO" id="GO:0000976">
    <property type="term" value="F:transcription cis-regulatory region binding"/>
    <property type="evidence" value="ECO:0007669"/>
    <property type="project" value="TreeGrafter"/>
</dbReference>
<dbReference type="HOGENOM" id="CLU_096072_6_0_0"/>
<dbReference type="Pfam" id="PF01475">
    <property type="entry name" value="FUR"/>
    <property type="match status" value="1"/>
</dbReference>
<keyword evidence="5" id="KW-0678">Repressor</keyword>
<feature type="binding site" evidence="11">
    <location>
        <position position="104"/>
    </location>
    <ligand>
        <name>Zn(2+)</name>
        <dbReference type="ChEBI" id="CHEBI:29105"/>
    </ligand>
</feature>
<evidence type="ECO:0000256" key="9">
    <source>
        <dbReference type="ARBA" id="ARBA00023125"/>
    </source>
</evidence>
<dbReference type="InterPro" id="IPR002481">
    <property type="entry name" value="FUR"/>
</dbReference>
<proteinExistence type="inferred from homology"/>
<organism evidence="13 14">
    <name type="scientific">Herpetosiphon aurantiacus (strain ATCC 23779 / DSM 785 / 114-95)</name>
    <dbReference type="NCBI Taxonomy" id="316274"/>
    <lineage>
        <taxon>Bacteria</taxon>
        <taxon>Bacillati</taxon>
        <taxon>Chloroflexota</taxon>
        <taxon>Chloroflexia</taxon>
        <taxon>Herpetosiphonales</taxon>
        <taxon>Herpetosiphonaceae</taxon>
        <taxon>Herpetosiphon</taxon>
    </lineage>
</organism>
<comment type="cofactor">
    <cofactor evidence="12">
        <name>Mn(2+)</name>
        <dbReference type="ChEBI" id="CHEBI:29035"/>
    </cofactor>
    <cofactor evidence="12">
        <name>Fe(2+)</name>
        <dbReference type="ChEBI" id="CHEBI:29033"/>
    </cofactor>
    <text evidence="12">Binds 1 Mn(2+) or Fe(2+) ion per subunit.</text>
</comment>
<gene>
    <name evidence="13" type="ordered locus">Haur_2073</name>
</gene>
<keyword evidence="12" id="KW-0408">Iron</keyword>